<dbReference type="EMBL" id="CP019606">
    <property type="protein sequence ID" value="AQP48374.1"/>
    <property type="molecule type" value="Genomic_DNA"/>
</dbReference>
<keyword evidence="4" id="KW-1185">Reference proteome</keyword>
<dbReference type="Gene3D" id="3.40.190.10">
    <property type="entry name" value="Periplasmic binding protein-like II"/>
    <property type="match status" value="2"/>
</dbReference>
<dbReference type="Pfam" id="PF13343">
    <property type="entry name" value="SBP_bac_6"/>
    <property type="match status" value="1"/>
</dbReference>
<organism evidence="3 4">
    <name type="scientific">Tessaracoccus aquimaris</name>
    <dbReference type="NCBI Taxonomy" id="1332264"/>
    <lineage>
        <taxon>Bacteria</taxon>
        <taxon>Bacillati</taxon>
        <taxon>Actinomycetota</taxon>
        <taxon>Actinomycetes</taxon>
        <taxon>Propionibacteriales</taxon>
        <taxon>Propionibacteriaceae</taxon>
        <taxon>Tessaracoccus</taxon>
    </lineage>
</organism>
<gene>
    <name evidence="3" type="ORF">BW730_13550</name>
</gene>
<evidence type="ECO:0000313" key="4">
    <source>
        <dbReference type="Proteomes" id="UP000188145"/>
    </source>
</evidence>
<dbReference type="Proteomes" id="UP000188145">
    <property type="component" value="Chromosome"/>
</dbReference>
<dbReference type="GO" id="GO:0030975">
    <property type="term" value="F:thiamine binding"/>
    <property type="evidence" value="ECO:0007669"/>
    <property type="project" value="TreeGrafter"/>
</dbReference>
<dbReference type="GO" id="GO:0030976">
    <property type="term" value="F:thiamine pyrophosphate binding"/>
    <property type="evidence" value="ECO:0007669"/>
    <property type="project" value="TreeGrafter"/>
</dbReference>
<dbReference type="RefSeq" id="WP_077686707.1">
    <property type="nucleotide sequence ID" value="NZ_CP019606.1"/>
</dbReference>
<dbReference type="OrthoDB" id="366726at2"/>
<evidence type="ECO:0000313" key="3">
    <source>
        <dbReference type="EMBL" id="AQP48374.1"/>
    </source>
</evidence>
<dbReference type="PANTHER" id="PTHR30006:SF2">
    <property type="entry name" value="ABC TRANSPORTER SUBSTRATE-BINDING PROTEIN"/>
    <property type="match status" value="1"/>
</dbReference>
<dbReference type="GO" id="GO:0030288">
    <property type="term" value="C:outer membrane-bounded periplasmic space"/>
    <property type="evidence" value="ECO:0007669"/>
    <property type="project" value="TreeGrafter"/>
</dbReference>
<evidence type="ECO:0000256" key="2">
    <source>
        <dbReference type="SAM" id="SignalP"/>
    </source>
</evidence>
<evidence type="ECO:0000256" key="1">
    <source>
        <dbReference type="ARBA" id="ARBA00022729"/>
    </source>
</evidence>
<accession>A0A1Q2CQJ8</accession>
<protein>
    <submittedName>
        <fullName evidence="3">ABC transporter substrate-binding protein</fullName>
    </submittedName>
</protein>
<feature type="chain" id="PRO_5039515845" evidence="2">
    <location>
        <begin position="24"/>
        <end position="377"/>
    </location>
</feature>
<dbReference type="AlphaFoldDB" id="A0A1Q2CQJ8"/>
<reference evidence="4" key="1">
    <citation type="submission" date="2017-02" db="EMBL/GenBank/DDBJ databases">
        <title>Tessaracoccus aquaemaris sp. nov., isolated from the intestine of a Korean rockfish, Sebastes schlegelii, in a marine aquaculture pond.</title>
        <authorList>
            <person name="Tak E.J."/>
            <person name="Bae J.-W."/>
        </authorList>
    </citation>
    <scope>NUCLEOTIDE SEQUENCE [LARGE SCALE GENOMIC DNA]</scope>
    <source>
        <strain evidence="4">NSG39</strain>
    </source>
</reference>
<keyword evidence="1 2" id="KW-0732">Signal</keyword>
<sequence length="377" mass="39608">MRTYRSLAAAALAVLGLTLSACGASTPGAEVTTSGSGSSNAATAASVADLGGMDKLVEAAKAEGQLNVIALPRDWANYGAVIDAFKAKYGITVNEQSPDASSKEEIAAADANKGTDKAPDVFDLGTNIALTSTDYFAPYKVEQWDKIPADNKEATGLWVNDYTGVMVVGYNKTKFGEITSLDQLTDPKFAGTVALNGKPAEAGAAFNGFMLANLANGGTFDDGTAGLDYFKKLNEAKTLNLTDVTPGTIEAGEHGVVFDWSYNMVPVATSLKAQGVDWATFLPKDIAVGSYYNQAINKDAPNPAAARLWQEFLYSAEAQNLWAEGGALPVLASEFEGEFSEAAKAAVPKVSDLQSPTTEQADAMTKFLQDNWDSAIS</sequence>
<dbReference type="STRING" id="1332264.BW730_13550"/>
<feature type="signal peptide" evidence="2">
    <location>
        <begin position="1"/>
        <end position="23"/>
    </location>
</feature>
<dbReference type="SUPFAM" id="SSF53850">
    <property type="entry name" value="Periplasmic binding protein-like II"/>
    <property type="match status" value="1"/>
</dbReference>
<dbReference type="GO" id="GO:0015888">
    <property type="term" value="P:thiamine transport"/>
    <property type="evidence" value="ECO:0007669"/>
    <property type="project" value="TreeGrafter"/>
</dbReference>
<dbReference type="KEGG" id="tes:BW730_13550"/>
<proteinExistence type="predicted"/>
<dbReference type="PANTHER" id="PTHR30006">
    <property type="entry name" value="THIAMINE-BINDING PERIPLASMIC PROTEIN-RELATED"/>
    <property type="match status" value="1"/>
</dbReference>
<dbReference type="PROSITE" id="PS51257">
    <property type="entry name" value="PROKAR_LIPOPROTEIN"/>
    <property type="match status" value="1"/>
</dbReference>
<name>A0A1Q2CQJ8_9ACTN</name>